<dbReference type="PROSITE" id="PS50977">
    <property type="entry name" value="HTH_TETR_2"/>
    <property type="match status" value="1"/>
</dbReference>
<dbReference type="RefSeq" id="WP_270024165.1">
    <property type="nucleotide sequence ID" value="NZ_JAPDDP010000007.1"/>
</dbReference>
<evidence type="ECO:0000256" key="4">
    <source>
        <dbReference type="PROSITE-ProRule" id="PRU00335"/>
    </source>
</evidence>
<dbReference type="AlphaFoldDB" id="A0A9X3S842"/>
<name>A0A9X3S842_9ACTN</name>
<keyword evidence="7" id="KW-1185">Reference proteome</keyword>
<dbReference type="InterPro" id="IPR023772">
    <property type="entry name" value="DNA-bd_HTH_TetR-type_CS"/>
</dbReference>
<protein>
    <submittedName>
        <fullName evidence="6">TetR/AcrR family transcriptional regulator</fullName>
    </submittedName>
</protein>
<dbReference type="PANTHER" id="PTHR30055:SF238">
    <property type="entry name" value="MYCOFACTOCIN BIOSYNTHESIS TRANSCRIPTIONAL REGULATOR MFTR-RELATED"/>
    <property type="match status" value="1"/>
</dbReference>
<dbReference type="Gene3D" id="1.10.10.60">
    <property type="entry name" value="Homeodomain-like"/>
    <property type="match status" value="1"/>
</dbReference>
<organism evidence="6 7">
    <name type="scientific">Solirubrobacter phytolaccae</name>
    <dbReference type="NCBI Taxonomy" id="1404360"/>
    <lineage>
        <taxon>Bacteria</taxon>
        <taxon>Bacillati</taxon>
        <taxon>Actinomycetota</taxon>
        <taxon>Thermoleophilia</taxon>
        <taxon>Solirubrobacterales</taxon>
        <taxon>Solirubrobacteraceae</taxon>
        <taxon>Solirubrobacter</taxon>
    </lineage>
</organism>
<evidence type="ECO:0000256" key="2">
    <source>
        <dbReference type="ARBA" id="ARBA00023125"/>
    </source>
</evidence>
<feature type="domain" description="HTH tetR-type" evidence="5">
    <location>
        <begin position="10"/>
        <end position="70"/>
    </location>
</feature>
<dbReference type="InterPro" id="IPR009057">
    <property type="entry name" value="Homeodomain-like_sf"/>
</dbReference>
<accession>A0A9X3S842</accession>
<dbReference type="EMBL" id="JAPDDP010000007">
    <property type="protein sequence ID" value="MDA0179856.1"/>
    <property type="molecule type" value="Genomic_DNA"/>
</dbReference>
<evidence type="ECO:0000313" key="6">
    <source>
        <dbReference type="EMBL" id="MDA0179856.1"/>
    </source>
</evidence>
<reference evidence="6" key="1">
    <citation type="submission" date="2022-10" db="EMBL/GenBank/DDBJ databases">
        <title>The WGS of Solirubrobacter phytolaccae KCTC 29190.</title>
        <authorList>
            <person name="Jiang Z."/>
        </authorList>
    </citation>
    <scope>NUCLEOTIDE SEQUENCE</scope>
    <source>
        <strain evidence="6">KCTC 29190</strain>
    </source>
</reference>
<dbReference type="Proteomes" id="UP001147653">
    <property type="component" value="Unassembled WGS sequence"/>
</dbReference>
<dbReference type="Pfam" id="PF00440">
    <property type="entry name" value="TetR_N"/>
    <property type="match status" value="1"/>
</dbReference>
<dbReference type="GO" id="GO:0003700">
    <property type="term" value="F:DNA-binding transcription factor activity"/>
    <property type="evidence" value="ECO:0007669"/>
    <property type="project" value="TreeGrafter"/>
</dbReference>
<keyword evidence="2 4" id="KW-0238">DNA-binding</keyword>
<evidence type="ECO:0000313" key="7">
    <source>
        <dbReference type="Proteomes" id="UP001147653"/>
    </source>
</evidence>
<dbReference type="PROSITE" id="PS01081">
    <property type="entry name" value="HTH_TETR_1"/>
    <property type="match status" value="1"/>
</dbReference>
<sequence>MSGLRERKKQATRIAIRDAAMRLFAEQGFTATTIDQIANAATVSRATVFGYFATKEDIVFGDAPSAVPALEAALAERPEGVGTAAAFRDWLLGLAELGGWIEPELVLQLQLADEVPTVRAHRLALHRDFERVVAEALQAELGPDQRLAAALAAAALMAAVSTAEETAARRMRDERRELAPAEFAELLGEAVTFAEAGIAAVRRR</sequence>
<keyword evidence="3" id="KW-0804">Transcription</keyword>
<dbReference type="PRINTS" id="PR00455">
    <property type="entry name" value="HTHTETR"/>
</dbReference>
<keyword evidence="1" id="KW-0805">Transcription regulation</keyword>
<dbReference type="PANTHER" id="PTHR30055">
    <property type="entry name" value="HTH-TYPE TRANSCRIPTIONAL REGULATOR RUTR"/>
    <property type="match status" value="1"/>
</dbReference>
<proteinExistence type="predicted"/>
<evidence type="ECO:0000259" key="5">
    <source>
        <dbReference type="PROSITE" id="PS50977"/>
    </source>
</evidence>
<dbReference type="InterPro" id="IPR001647">
    <property type="entry name" value="HTH_TetR"/>
</dbReference>
<dbReference type="InterPro" id="IPR050109">
    <property type="entry name" value="HTH-type_TetR-like_transc_reg"/>
</dbReference>
<evidence type="ECO:0000256" key="3">
    <source>
        <dbReference type="ARBA" id="ARBA00023163"/>
    </source>
</evidence>
<dbReference type="Gene3D" id="1.10.357.10">
    <property type="entry name" value="Tetracycline Repressor, domain 2"/>
    <property type="match status" value="1"/>
</dbReference>
<feature type="DNA-binding region" description="H-T-H motif" evidence="4">
    <location>
        <begin position="33"/>
        <end position="52"/>
    </location>
</feature>
<dbReference type="GO" id="GO:0000976">
    <property type="term" value="F:transcription cis-regulatory region binding"/>
    <property type="evidence" value="ECO:0007669"/>
    <property type="project" value="TreeGrafter"/>
</dbReference>
<evidence type="ECO:0000256" key="1">
    <source>
        <dbReference type="ARBA" id="ARBA00023015"/>
    </source>
</evidence>
<comment type="caution">
    <text evidence="6">The sequence shown here is derived from an EMBL/GenBank/DDBJ whole genome shotgun (WGS) entry which is preliminary data.</text>
</comment>
<dbReference type="SUPFAM" id="SSF46689">
    <property type="entry name" value="Homeodomain-like"/>
    <property type="match status" value="1"/>
</dbReference>
<gene>
    <name evidence="6" type="ORF">OJ997_06085</name>
</gene>